<accession>A0A8J5QL13</accession>
<evidence type="ECO:0000256" key="1">
    <source>
        <dbReference type="SAM" id="Phobius"/>
    </source>
</evidence>
<dbReference type="Proteomes" id="UP000694255">
    <property type="component" value="Unassembled WGS sequence"/>
</dbReference>
<keyword evidence="3" id="KW-1185">Reference proteome</keyword>
<organism evidence="2 3">
    <name type="scientific">[Candida] subhashii</name>
    <dbReference type="NCBI Taxonomy" id="561895"/>
    <lineage>
        <taxon>Eukaryota</taxon>
        <taxon>Fungi</taxon>
        <taxon>Dikarya</taxon>
        <taxon>Ascomycota</taxon>
        <taxon>Saccharomycotina</taxon>
        <taxon>Pichiomycetes</taxon>
        <taxon>Debaryomycetaceae</taxon>
        <taxon>Spathaspora</taxon>
    </lineage>
</organism>
<dbReference type="RefSeq" id="XP_049264310.1">
    <property type="nucleotide sequence ID" value="XM_049406149.1"/>
</dbReference>
<dbReference type="PANTHER" id="PTHR42109">
    <property type="entry name" value="UNPLACED GENOMIC SCAFFOLD UM_SCAF_CONTIG_1.265, WHOLE GENOME SHOTGUN SEQUENCE"/>
    <property type="match status" value="1"/>
</dbReference>
<sequence length="298" mass="33481">MGFVSQDSGIAASIFLGLYVIYILFAIRVVYQRGLKTTYTSLLVYGILRTAGQLCGVAFSALGYEHYQWLIAYLVFSAEGYLVLILSGFHFIANAQVASFGRSWIRPEKEEKERNMAGASNPFDYLRSRYTIDKIFHLSLIAATAFVISGGTMLAGDDPTELTTSNITTSKGLRTAGQIIFLVMTIFVIYLANYAYFVEGVRHCNIYTVLMVSPFILIRGIFGVLSIYIQKMNYFDMSNYTSSGLSSQFVTYEYVLATTMEFTAACIYISTHYIETRSQQKIAHIEEQNDVETESSEK</sequence>
<feature type="transmembrane region" description="Helical" evidence="1">
    <location>
        <begin position="12"/>
        <end position="31"/>
    </location>
</feature>
<keyword evidence="1" id="KW-1133">Transmembrane helix</keyword>
<gene>
    <name evidence="2" type="ORF">J8A68_002402</name>
</gene>
<feature type="transmembrane region" description="Helical" evidence="1">
    <location>
        <begin position="43"/>
        <end position="64"/>
    </location>
</feature>
<keyword evidence="1" id="KW-0472">Membrane</keyword>
<comment type="caution">
    <text evidence="2">The sequence shown here is derived from an EMBL/GenBank/DDBJ whole genome shotgun (WGS) entry which is preliminary data.</text>
</comment>
<dbReference type="GeneID" id="73469203"/>
<evidence type="ECO:0000313" key="3">
    <source>
        <dbReference type="Proteomes" id="UP000694255"/>
    </source>
</evidence>
<feature type="transmembrane region" description="Helical" evidence="1">
    <location>
        <begin position="209"/>
        <end position="229"/>
    </location>
</feature>
<dbReference type="EMBL" id="JAGSYN010000108">
    <property type="protein sequence ID" value="KAG7664078.1"/>
    <property type="molecule type" value="Genomic_DNA"/>
</dbReference>
<feature type="transmembrane region" description="Helical" evidence="1">
    <location>
        <begin position="135"/>
        <end position="156"/>
    </location>
</feature>
<protein>
    <submittedName>
        <fullName evidence="2">Uncharacterized protein</fullName>
    </submittedName>
</protein>
<keyword evidence="1" id="KW-0812">Transmembrane</keyword>
<evidence type="ECO:0000313" key="2">
    <source>
        <dbReference type="EMBL" id="KAG7664078.1"/>
    </source>
</evidence>
<reference evidence="2 3" key="1">
    <citation type="journal article" date="2021" name="DNA Res.">
        <title>Genome analysis of Candida subhashii reveals its hybrid nature and dual mitochondrial genome conformations.</title>
        <authorList>
            <person name="Mixao V."/>
            <person name="Hegedusova E."/>
            <person name="Saus E."/>
            <person name="Pryszcz L.P."/>
            <person name="Cillingova A."/>
            <person name="Nosek J."/>
            <person name="Gabaldon T."/>
        </authorList>
    </citation>
    <scope>NUCLEOTIDE SEQUENCE [LARGE SCALE GENOMIC DNA]</scope>
    <source>
        <strain evidence="2 3">CBS 10753</strain>
    </source>
</reference>
<feature type="transmembrane region" description="Helical" evidence="1">
    <location>
        <begin position="176"/>
        <end position="197"/>
    </location>
</feature>
<feature type="transmembrane region" description="Helical" evidence="1">
    <location>
        <begin position="70"/>
        <end position="93"/>
    </location>
</feature>
<dbReference type="OrthoDB" id="2560628at2759"/>
<name>A0A8J5QL13_9ASCO</name>
<dbReference type="AlphaFoldDB" id="A0A8J5QL13"/>
<proteinExistence type="predicted"/>
<feature type="transmembrane region" description="Helical" evidence="1">
    <location>
        <begin position="249"/>
        <end position="271"/>
    </location>
</feature>
<dbReference type="PANTHER" id="PTHR42109:SF2">
    <property type="entry name" value="INTEGRAL MEMBRANE PROTEIN"/>
    <property type="match status" value="1"/>
</dbReference>